<reference evidence="3 6" key="1">
    <citation type="journal article" date="2015" name="Int. J. Syst. Evol. Microbiol.">
        <title>Algibacter amylolyticus sp. nov., isolated from intertidal sediment.</title>
        <authorList>
            <person name="Zhang D.C."/>
            <person name="Wu J."/>
            <person name="Neuner K."/>
            <person name="Yao J."/>
            <person name="Margesin R."/>
        </authorList>
    </citation>
    <scope>NUCLEOTIDE SEQUENCE [LARGE SCALE GENOMIC DNA]</scope>
    <source>
        <strain evidence="3 6">RU-4-M-4</strain>
    </source>
</reference>
<dbReference type="AlphaFoldDB" id="A0A5M7BI93"/>
<dbReference type="EMBL" id="VWRS01000001">
    <property type="protein sequence ID" value="KAA5827434.1"/>
    <property type="molecule type" value="Genomic_DNA"/>
</dbReference>
<reference evidence="4 5" key="2">
    <citation type="submission" date="2019-07" db="EMBL/GenBank/DDBJ databases">
        <title>Algibacter marinivivus sp. nov., isolated from the surface of a marine red alga.</title>
        <authorList>
            <person name="Zhong X."/>
            <person name="Xu W."/>
            <person name="Zhang Y."/>
            <person name="Zhang Q."/>
            <person name="Du Z."/>
        </authorList>
    </citation>
    <scope>NUCLEOTIDE SEQUENCE [LARGE SCALE GENOMIC DNA]</scope>
    <source>
        <strain evidence="4 5">RU-4-M-4</strain>
    </source>
</reference>
<feature type="transmembrane region" description="Helical" evidence="1">
    <location>
        <begin position="60"/>
        <end position="84"/>
    </location>
</feature>
<proteinExistence type="predicted"/>
<dbReference type="RefSeq" id="WP_144114784.1">
    <property type="nucleotide sequence ID" value="NZ_JACHGE010000001.1"/>
</dbReference>
<feature type="transmembrane region" description="Helical" evidence="1">
    <location>
        <begin position="357"/>
        <end position="381"/>
    </location>
</feature>
<dbReference type="Proteomes" id="UP000322315">
    <property type="component" value="Unassembled WGS sequence"/>
</dbReference>
<reference evidence="3" key="3">
    <citation type="submission" date="2019-09" db="EMBL/GenBank/DDBJ databases">
        <authorList>
            <person name="Zhang D.-C."/>
        </authorList>
    </citation>
    <scope>NUCLEOTIDE SEQUENCE</scope>
    <source>
        <strain evidence="3">RU-4-M-4</strain>
    </source>
</reference>
<dbReference type="OrthoDB" id="9807744at2"/>
<evidence type="ECO:0000313" key="6">
    <source>
        <dbReference type="Proteomes" id="UP000322315"/>
    </source>
</evidence>
<dbReference type="PANTHER" id="PTHR30590:SF2">
    <property type="entry name" value="INNER MEMBRANE PROTEIN"/>
    <property type="match status" value="1"/>
</dbReference>
<feature type="transmembrane region" description="Helical" evidence="1">
    <location>
        <begin position="332"/>
        <end position="351"/>
    </location>
</feature>
<feature type="transmembrane region" description="Helical" evidence="1">
    <location>
        <begin position="254"/>
        <end position="274"/>
    </location>
</feature>
<evidence type="ECO:0000313" key="3">
    <source>
        <dbReference type="EMBL" id="KAA5827434.1"/>
    </source>
</evidence>
<keyword evidence="1" id="KW-0812">Transmembrane</keyword>
<gene>
    <name evidence="3" type="ORF">F2B50_00890</name>
    <name evidence="4" type="ORF">FPF71_00890</name>
</gene>
<evidence type="ECO:0000313" key="4">
    <source>
        <dbReference type="EMBL" id="TSJ81679.1"/>
    </source>
</evidence>
<protein>
    <submittedName>
        <fullName evidence="3">DUF418 domain-containing protein</fullName>
    </submittedName>
</protein>
<dbReference type="PANTHER" id="PTHR30590">
    <property type="entry name" value="INNER MEMBRANE PROTEIN"/>
    <property type="match status" value="1"/>
</dbReference>
<sequence>MEISKPVEPNKRIEIIDILRGFALLGIIFMNMSFFSGYVFMPFEELKQISNFELDDNLYYFLGIIVSGKFYTIFSILFAVGFYIQFNKNRDRAADFLKTYRRRLFILLIIGIIHTLFWYGDILFTYAIYGFILILFRNVKPKILLRWTLFFLLIPYVLDFAILPFTEAAQANFPGNTNHTQTARISYPDMSNVDIINTFRDDSITEIIKLNIHNFIWKQLGYIPSGGYFNFLGIFLLGYYLASIEFYKKAPKSTILILTILIVGILITIAAKLLGGNPYELPTLQNIRYKFLSMAGQLLISFSYILAIIKIAQTVIGKKVFKYLIPVGRTALSNYIIQTVLMVVIFYNFGFSLFGKIGLIPTFSIALVIVAIQIILSNIWLKHYRFGPLEWAWRSLTYKKRIKIRH</sequence>
<dbReference type="InterPro" id="IPR007349">
    <property type="entry name" value="DUF418"/>
</dbReference>
<feature type="transmembrane region" description="Helical" evidence="1">
    <location>
        <begin position="222"/>
        <end position="242"/>
    </location>
</feature>
<organism evidence="3 6">
    <name type="scientific">Algibacter amylolyticus</name>
    <dbReference type="NCBI Taxonomy" id="1608400"/>
    <lineage>
        <taxon>Bacteria</taxon>
        <taxon>Pseudomonadati</taxon>
        <taxon>Bacteroidota</taxon>
        <taxon>Flavobacteriia</taxon>
        <taxon>Flavobacteriales</taxon>
        <taxon>Flavobacteriaceae</taxon>
        <taxon>Algibacter</taxon>
    </lineage>
</organism>
<dbReference type="Pfam" id="PF04235">
    <property type="entry name" value="DUF418"/>
    <property type="match status" value="1"/>
</dbReference>
<feature type="transmembrane region" description="Helical" evidence="1">
    <location>
        <begin position="147"/>
        <end position="166"/>
    </location>
</feature>
<dbReference type="InterPro" id="IPR052529">
    <property type="entry name" value="Bact_Transport_Assoc"/>
</dbReference>
<evidence type="ECO:0000256" key="1">
    <source>
        <dbReference type="SAM" id="Phobius"/>
    </source>
</evidence>
<keyword evidence="1" id="KW-1133">Transmembrane helix</keyword>
<feature type="transmembrane region" description="Helical" evidence="1">
    <location>
        <begin position="294"/>
        <end position="312"/>
    </location>
</feature>
<dbReference type="EMBL" id="VMBF01000001">
    <property type="protein sequence ID" value="TSJ81679.1"/>
    <property type="molecule type" value="Genomic_DNA"/>
</dbReference>
<name>A0A5M7BI93_9FLAO</name>
<dbReference type="Proteomes" id="UP000315145">
    <property type="component" value="Unassembled WGS sequence"/>
</dbReference>
<evidence type="ECO:0000313" key="5">
    <source>
        <dbReference type="Proteomes" id="UP000315145"/>
    </source>
</evidence>
<feature type="transmembrane region" description="Helical" evidence="1">
    <location>
        <begin position="100"/>
        <end position="117"/>
    </location>
</feature>
<keyword evidence="1" id="KW-0472">Membrane</keyword>
<feature type="transmembrane region" description="Helical" evidence="1">
    <location>
        <begin position="21"/>
        <end position="40"/>
    </location>
</feature>
<comment type="caution">
    <text evidence="3">The sequence shown here is derived from an EMBL/GenBank/DDBJ whole genome shotgun (WGS) entry which is preliminary data.</text>
</comment>
<feature type="transmembrane region" description="Helical" evidence="1">
    <location>
        <begin position="123"/>
        <end position="140"/>
    </location>
</feature>
<evidence type="ECO:0000259" key="2">
    <source>
        <dbReference type="Pfam" id="PF04235"/>
    </source>
</evidence>
<keyword evidence="5" id="KW-1185">Reference proteome</keyword>
<accession>A0A5M7BI93</accession>
<feature type="domain" description="DUF418" evidence="2">
    <location>
        <begin position="248"/>
        <end position="400"/>
    </location>
</feature>